<dbReference type="GO" id="GO:0008017">
    <property type="term" value="F:microtubule binding"/>
    <property type="evidence" value="ECO:0007669"/>
    <property type="project" value="InterPro"/>
</dbReference>
<sequence length="1798" mass="199805">MAIEYPDNGYIYVCLRVRSVPTLSELELSCSSRKCGAGRMSPRHRPPRSTTRASQRICVSTLENIVALHDPKSLDDAACAVRDAQHVVQLLVGRSLRTVGKHSKRRPLMSTATANYFEFDNCLASMDADSMLQMPIVRNSDFIRPPEYGSQEDVYLSTAVHAVSAAVEGINSCVFAYGQTGSGKTYTLFGDAAYIQRDPGVVPRTMDDLFMRLEAIKRNYEENTETDYSFRVQLSFFEIYQNEAFCLFSRKGPLRVTFVRDSSGREALVIHELQRHFVTAADKAMPLVELGFGRRQTGETGMNAHSSRSHTILQLHVTQWRTDKVTRETVELNALLNIVDLAGSERQKTAKTDGKSRDEGIEINQSLTTLSRVINEISQGSKYVNYRDSLLTMVLRDYLGGNSKTFMIATISPVAFCYQESCATMQYAKGVRKIRNRPVVNTTFQTRNSLLELNAALKQENEKLRQHVENLLKVAGSGHSIDGLLSESDARDSDSGEITICGTIPHKTLRCGAPIKRYGTVSEAVFSTADHCAVPLVVTVHRKYKNSTGIGVANVEGSRIGISSLTRNVVQFHLSDLLSGAEGSGQLVARPKIPQLKCLETSHGLVEFERMPSNSCERRYWVRYVPPCKEGDEAVLHKKVVCHMNGIKHSDGDQWSLTHGDVFCVYIDSVGDDSEKSFVTFHYVDANCLARHGRYMESNDMPEDIASQLAPVSAPGSAEEQLSQLKHNRTNLLEVLRWQAQSVDYQCQLMGVPLLRQGSETVKEKSDGGSDRHSCYTPNSRGFDAHYDNETSPLPRPMLPYGDHIHTHMHSVKPMDMSTAAHAFQRTSNWKCCSVGAGALAESQRDCLRESEVCSWRFAKRSVEFGEVARCLAELERSSSLSQPVTANVVNSPPMESGIMEDGKGIKFIGCGDEAVVRVEKGTDTIVHMPYQKGGDEFDGGERKVKGLRESKTSTPSGAANPLRNGPHPREGARTSPLPGTRMSLVGDFCSELNADTVVGYSANANIFHLTSDGVRERELWVRIRSLERSVEDLRGQKSVLESKLRIAQDANTELELSEAQLKDELSQLTKEFLDSAADHSKLKGEISNLGAILHSMEGALMEVSVVSEFEMNEQFPIMAEKILMLRALTRMWKRRAMGSVARGTFTSGSRSSTNVSLTSGEGRTRGVVQASRDDLHLELSDTRAQQFLKEHVPDFPANTSVVEHSEKETAAESVFVVGTVLVGLEREKNQLVTDVNRERDEGEHYKGLVFRVQGDVNDLKMNAKKRESPTTEKMAERMAVSSVRSRQLVEAGRKRDASDMNLWTTDQADSNIRKKSLDNKVTLLQEQRMLLKQQQREYDRRAASLACKVEELRYTLSCLREKVQDNGPNGFKDANDLYQRVEELINEAMSGFGGQGCHSTSPPDFKFTGEMITLVLMGLRILLDRLKVELYVLNRQSLHRFALIVPAVHLRPETQFRYYMHKLRGTISGIARKPQCVGADWTVTEADILSGLVSHRRRQAGDALYGLLIWYDHWDVAAKTDHICYVELIRNRDHVMQIARLVRQESLVNTNATSCQNLLPDERRASTLGKEIPRSGKNIGATDITVTASRNILGKLSARVKNSTLGNAMTKWKKCPPGSTSFRGTSASSTLHSPSQESGLTFLSLAPNTTFTPLDFPSREPMRLSKSGHLQKQSQSNSASEKPSGSTVEKFGRRSRIIVVPVSEADITVAASTGLPRRSRTFNYARNLSTAYFSERELQPRALTKACTRFSRSKTFAALGNMAHGKPCHLSNMASKSSSVCEGRNGKSMSSCSFLPV</sequence>
<dbReference type="PANTHER" id="PTHR47970">
    <property type="entry name" value="KINESIN-LIKE PROTEIN KIF11"/>
    <property type="match status" value="1"/>
</dbReference>
<dbReference type="GO" id="GO:0051231">
    <property type="term" value="P:spindle elongation"/>
    <property type="evidence" value="ECO:0007669"/>
    <property type="project" value="TreeGrafter"/>
</dbReference>
<proteinExistence type="inferred from homology"/>
<dbReference type="GO" id="GO:0008574">
    <property type="term" value="F:plus-end-directed microtubule motor activity"/>
    <property type="evidence" value="ECO:0007669"/>
    <property type="project" value="TreeGrafter"/>
</dbReference>
<dbReference type="VEuPathDB" id="TriTrypDB:TEOVI_000373100"/>
<feature type="region of interest" description="Disordered" evidence="7">
    <location>
        <begin position="947"/>
        <end position="980"/>
    </location>
</feature>
<evidence type="ECO:0000256" key="5">
    <source>
        <dbReference type="PROSITE-ProRule" id="PRU00283"/>
    </source>
</evidence>
<keyword evidence="5" id="KW-0547">Nucleotide-binding</keyword>
<feature type="region of interest" description="Disordered" evidence="7">
    <location>
        <begin position="1610"/>
        <end position="1637"/>
    </location>
</feature>
<evidence type="ECO:0000313" key="10">
    <source>
        <dbReference type="Proteomes" id="UP000195570"/>
    </source>
</evidence>
<dbReference type="GO" id="GO:0005876">
    <property type="term" value="C:spindle microtubule"/>
    <property type="evidence" value="ECO:0007669"/>
    <property type="project" value="TreeGrafter"/>
</dbReference>
<feature type="compositionally biased region" description="Low complexity" evidence="7">
    <location>
        <begin position="1144"/>
        <end position="1154"/>
    </location>
</feature>
<keyword evidence="5" id="KW-0067">ATP-binding</keyword>
<evidence type="ECO:0000256" key="2">
    <source>
        <dbReference type="ARBA" id="ARBA00022490"/>
    </source>
</evidence>
<evidence type="ECO:0000256" key="1">
    <source>
        <dbReference type="ARBA" id="ARBA00004245"/>
    </source>
</evidence>
<dbReference type="Gene3D" id="3.40.850.10">
    <property type="entry name" value="Kinesin motor domain"/>
    <property type="match status" value="1"/>
</dbReference>
<keyword evidence="4" id="KW-0206">Cytoskeleton</keyword>
<comment type="similarity">
    <text evidence="5">Belongs to the TRAFAC class myosin-kinesin ATPase superfamily. Kinesin family.</text>
</comment>
<protein>
    <submittedName>
        <fullName evidence="9">Kinesin, putative</fullName>
    </submittedName>
</protein>
<dbReference type="GO" id="GO:0005524">
    <property type="term" value="F:ATP binding"/>
    <property type="evidence" value="ECO:0007669"/>
    <property type="project" value="UniProtKB-UniRule"/>
</dbReference>
<feature type="compositionally biased region" description="Polar residues" evidence="7">
    <location>
        <begin position="1669"/>
        <end position="1688"/>
    </location>
</feature>
<dbReference type="InterPro" id="IPR027417">
    <property type="entry name" value="P-loop_NTPase"/>
</dbReference>
<evidence type="ECO:0000256" key="4">
    <source>
        <dbReference type="ARBA" id="ARBA00023212"/>
    </source>
</evidence>
<comment type="subcellular location">
    <subcellularLocation>
        <location evidence="1">Cytoplasm</location>
        <location evidence="1">Cytoskeleton</location>
    </subcellularLocation>
</comment>
<feature type="coiled-coil region" evidence="6">
    <location>
        <begin position="1024"/>
        <end position="1072"/>
    </location>
</feature>
<evidence type="ECO:0000313" key="9">
    <source>
        <dbReference type="EMBL" id="SCU72155.1"/>
    </source>
</evidence>
<dbReference type="PROSITE" id="PS50067">
    <property type="entry name" value="KINESIN_MOTOR_2"/>
    <property type="match status" value="1"/>
</dbReference>
<dbReference type="Proteomes" id="UP000195570">
    <property type="component" value="Unassembled WGS sequence"/>
</dbReference>
<comment type="caution">
    <text evidence="9">The sequence shown here is derived from an EMBL/GenBank/DDBJ whole genome shotgun (WGS) entry which is preliminary data.</text>
</comment>
<feature type="compositionally biased region" description="Polar residues" evidence="7">
    <location>
        <begin position="1619"/>
        <end position="1637"/>
    </location>
</feature>
<accession>A0A1G4IIL8</accession>
<dbReference type="SUPFAM" id="SSF52540">
    <property type="entry name" value="P-loop containing nucleoside triphosphate hydrolases"/>
    <property type="match status" value="1"/>
</dbReference>
<keyword evidence="3 5" id="KW-0505">Motor protein</keyword>
<feature type="coiled-coil region" evidence="6">
    <location>
        <begin position="447"/>
        <end position="474"/>
    </location>
</feature>
<keyword evidence="2" id="KW-0963">Cytoplasm</keyword>
<dbReference type="GO" id="GO:0007018">
    <property type="term" value="P:microtubule-based movement"/>
    <property type="evidence" value="ECO:0007669"/>
    <property type="project" value="InterPro"/>
</dbReference>
<gene>
    <name evidence="9" type="ORF">TEOVI_000373100</name>
</gene>
<dbReference type="InterPro" id="IPR047149">
    <property type="entry name" value="KIF11-like"/>
</dbReference>
<keyword evidence="6" id="KW-0175">Coiled coil</keyword>
<keyword evidence="10" id="KW-1185">Reference proteome</keyword>
<evidence type="ECO:0000256" key="3">
    <source>
        <dbReference type="ARBA" id="ARBA00023175"/>
    </source>
</evidence>
<dbReference type="Pfam" id="PF00225">
    <property type="entry name" value="Kinesin"/>
    <property type="match status" value="1"/>
</dbReference>
<evidence type="ECO:0000256" key="7">
    <source>
        <dbReference type="SAM" id="MobiDB-lite"/>
    </source>
</evidence>
<evidence type="ECO:0000256" key="6">
    <source>
        <dbReference type="SAM" id="Coils"/>
    </source>
</evidence>
<dbReference type="EMBL" id="CZPT02001808">
    <property type="protein sequence ID" value="SCU72155.1"/>
    <property type="molecule type" value="Genomic_DNA"/>
</dbReference>
<dbReference type="InterPro" id="IPR036961">
    <property type="entry name" value="Kinesin_motor_dom_sf"/>
</dbReference>
<dbReference type="PANTHER" id="PTHR47970:SF25">
    <property type="entry name" value="PUTATIVE-RELATED"/>
    <property type="match status" value="1"/>
</dbReference>
<feature type="binding site" evidence="5">
    <location>
        <begin position="178"/>
        <end position="185"/>
    </location>
    <ligand>
        <name>ATP</name>
        <dbReference type="ChEBI" id="CHEBI:30616"/>
    </ligand>
</feature>
<dbReference type="PRINTS" id="PR00380">
    <property type="entry name" value="KINESINHEAVY"/>
</dbReference>
<dbReference type="InterPro" id="IPR001752">
    <property type="entry name" value="Kinesin_motor_dom"/>
</dbReference>
<dbReference type="SMART" id="SM00129">
    <property type="entry name" value="KISc"/>
    <property type="match status" value="1"/>
</dbReference>
<dbReference type="GeneID" id="92377671"/>
<dbReference type="GO" id="GO:0072686">
    <property type="term" value="C:mitotic spindle"/>
    <property type="evidence" value="ECO:0007669"/>
    <property type="project" value="TreeGrafter"/>
</dbReference>
<feature type="region of interest" description="Disordered" evidence="7">
    <location>
        <begin position="1654"/>
        <end position="1692"/>
    </location>
</feature>
<dbReference type="GO" id="GO:0090307">
    <property type="term" value="P:mitotic spindle assembly"/>
    <property type="evidence" value="ECO:0007669"/>
    <property type="project" value="TreeGrafter"/>
</dbReference>
<feature type="domain" description="Kinesin motor" evidence="8">
    <location>
        <begin position="10"/>
        <end position="434"/>
    </location>
</feature>
<organism evidence="9 10">
    <name type="scientific">Trypanosoma equiperdum</name>
    <dbReference type="NCBI Taxonomy" id="5694"/>
    <lineage>
        <taxon>Eukaryota</taxon>
        <taxon>Discoba</taxon>
        <taxon>Euglenozoa</taxon>
        <taxon>Kinetoplastea</taxon>
        <taxon>Metakinetoplastina</taxon>
        <taxon>Trypanosomatida</taxon>
        <taxon>Trypanosomatidae</taxon>
        <taxon>Trypanosoma</taxon>
    </lineage>
</organism>
<evidence type="ECO:0000259" key="8">
    <source>
        <dbReference type="PROSITE" id="PS50067"/>
    </source>
</evidence>
<dbReference type="RefSeq" id="XP_067082695.1">
    <property type="nucleotide sequence ID" value="XM_067226594.1"/>
</dbReference>
<reference evidence="9" key="1">
    <citation type="submission" date="2016-09" db="EMBL/GenBank/DDBJ databases">
        <authorList>
            <person name="Hebert L."/>
            <person name="Moumen B."/>
        </authorList>
    </citation>
    <scope>NUCLEOTIDE SEQUENCE [LARGE SCALE GENOMIC DNA]</scope>
    <source>
        <strain evidence="9">OVI</strain>
    </source>
</reference>
<name>A0A1G4IIL8_TRYEQ</name>
<feature type="region of interest" description="Disordered" evidence="7">
    <location>
        <begin position="1144"/>
        <end position="1166"/>
    </location>
</feature>